<dbReference type="AlphaFoldDB" id="A0A8J4PLW7"/>
<reference evidence="2" key="1">
    <citation type="submission" date="2020-01" db="EMBL/GenBank/DDBJ databases">
        <title>Development of genomics and gene disruption for Polysphondylium violaceum indicates a role for the polyketide synthase stlB in stalk morphogenesis.</title>
        <authorList>
            <person name="Narita B."/>
            <person name="Kawabe Y."/>
            <person name="Kin K."/>
            <person name="Saito T."/>
            <person name="Gibbs R."/>
            <person name="Kuspa A."/>
            <person name="Muzny D."/>
            <person name="Queller D."/>
            <person name="Richards S."/>
            <person name="Strassman J."/>
            <person name="Sucgang R."/>
            <person name="Worley K."/>
            <person name="Schaap P."/>
        </authorList>
    </citation>
    <scope>NUCLEOTIDE SEQUENCE</scope>
    <source>
        <strain evidence="2">QSvi11</strain>
    </source>
</reference>
<dbReference type="Pfam" id="PF05725">
    <property type="entry name" value="FNIP"/>
    <property type="match status" value="2"/>
</dbReference>
<evidence type="ECO:0000313" key="3">
    <source>
        <dbReference type="Proteomes" id="UP000695562"/>
    </source>
</evidence>
<dbReference type="Proteomes" id="UP000695562">
    <property type="component" value="Unassembled WGS sequence"/>
</dbReference>
<accession>A0A8J4PLW7</accession>
<sequence length="464" mass="53643">MIFGISINDKNDPILFANQLPSSIKYYRNKIQDKYNSSITKNHIPQSVTSVYLEDIKSINEKVPKKVKTLAVYIKDYSRHKLNPNCLPESLTSLTYYDEDSDQEVDLSTLPKNLTYLNINGYLSGKGHESIKYFIGNTYKPFIIPSSVTYFKLCGGTFEDFQLPQKLIHLELKKSNINTVIPKLPNHLPPTLKSLSLVNFSNYSLTINNCPSNLLFYSNENIRNEKDMSYIPSPNVKKIILSTSKYMTKLLPIPESVSNLCFGCSMKDDPFKGVLPNQYFSNNLVKLSFHYFGKLKPGMIPSSVTDLELGYCNRINQDVIPNSVTKLFLVCNSEIQPIIIPNTVKTLSFLNDKQIYSKKLIPNSVETLKIKRLDFKTFQVDYLPNSISTLCIDDNDSYLNSLFEKRFQINFPHYNVYTFPLNINLVKFITKETRRCYHFMDQQVFMEMDFEKHKQFGQFKKLNI</sequence>
<name>A0A8J4PLW7_9MYCE</name>
<dbReference type="PANTHER" id="PTHR32134">
    <property type="entry name" value="FNIP REPEAT-CONTAINING PROTEIN"/>
    <property type="match status" value="1"/>
</dbReference>
<comment type="caution">
    <text evidence="2">The sequence shown here is derived from an EMBL/GenBank/DDBJ whole genome shotgun (WGS) entry which is preliminary data.</text>
</comment>
<dbReference type="InterPro" id="IPR051251">
    <property type="entry name" value="STK_FNIP-Repeat"/>
</dbReference>
<evidence type="ECO:0000256" key="1">
    <source>
        <dbReference type="ARBA" id="ARBA00022737"/>
    </source>
</evidence>
<keyword evidence="1" id="KW-0677">Repeat</keyword>
<dbReference type="InterPro" id="IPR008615">
    <property type="entry name" value="FNIP"/>
</dbReference>
<evidence type="ECO:0000313" key="2">
    <source>
        <dbReference type="EMBL" id="KAF2069474.1"/>
    </source>
</evidence>
<protein>
    <recommendedName>
        <fullName evidence="4">FNIP repeat-containing protein</fullName>
    </recommendedName>
</protein>
<dbReference type="EMBL" id="AJWJ01000655">
    <property type="protein sequence ID" value="KAF2069474.1"/>
    <property type="molecule type" value="Genomic_DNA"/>
</dbReference>
<evidence type="ECO:0008006" key="4">
    <source>
        <dbReference type="Google" id="ProtNLM"/>
    </source>
</evidence>
<proteinExistence type="predicted"/>
<gene>
    <name evidence="2" type="ORF">CYY_009207</name>
</gene>
<dbReference type="PANTHER" id="PTHR32134:SF92">
    <property type="entry name" value="FNIP REPEAT-CONTAINING PROTEIN"/>
    <property type="match status" value="1"/>
</dbReference>
<organism evidence="2 3">
    <name type="scientific">Polysphondylium violaceum</name>
    <dbReference type="NCBI Taxonomy" id="133409"/>
    <lineage>
        <taxon>Eukaryota</taxon>
        <taxon>Amoebozoa</taxon>
        <taxon>Evosea</taxon>
        <taxon>Eumycetozoa</taxon>
        <taxon>Dictyostelia</taxon>
        <taxon>Dictyosteliales</taxon>
        <taxon>Dictyosteliaceae</taxon>
        <taxon>Polysphondylium</taxon>
    </lineage>
</organism>
<keyword evidence="3" id="KW-1185">Reference proteome</keyword>